<feature type="signal peptide" evidence="1">
    <location>
        <begin position="1"/>
        <end position="27"/>
    </location>
</feature>
<dbReference type="Proteomes" id="UP000249390">
    <property type="component" value="Unassembled WGS sequence"/>
</dbReference>
<dbReference type="PANTHER" id="PTHR42881:SF2">
    <property type="entry name" value="PROLYL ENDOPEPTIDASE"/>
    <property type="match status" value="1"/>
</dbReference>
<dbReference type="PANTHER" id="PTHR42881">
    <property type="entry name" value="PROLYL ENDOPEPTIDASE"/>
    <property type="match status" value="1"/>
</dbReference>
<proteinExistence type="predicted"/>
<comment type="caution">
    <text evidence="3">The sequence shown here is derived from an EMBL/GenBank/DDBJ whole genome shotgun (WGS) entry which is preliminary data.</text>
</comment>
<gene>
    <name evidence="3" type="ORF">DM860_007257</name>
</gene>
<evidence type="ECO:0000259" key="2">
    <source>
        <dbReference type="Pfam" id="PF02897"/>
    </source>
</evidence>
<accession>A0A328E4G9</accession>
<dbReference type="GO" id="GO:0005829">
    <property type="term" value="C:cytosol"/>
    <property type="evidence" value="ECO:0007669"/>
    <property type="project" value="TreeGrafter"/>
</dbReference>
<dbReference type="Pfam" id="PF02897">
    <property type="entry name" value="Peptidase_S9_N"/>
    <property type="match status" value="1"/>
</dbReference>
<evidence type="ECO:0000313" key="4">
    <source>
        <dbReference type="Proteomes" id="UP000249390"/>
    </source>
</evidence>
<name>A0A328E4G9_9ASTE</name>
<feature type="domain" description="Peptidase S9A N-terminal" evidence="2">
    <location>
        <begin position="41"/>
        <end position="88"/>
    </location>
</feature>
<dbReference type="GO" id="GO:0004252">
    <property type="term" value="F:serine-type endopeptidase activity"/>
    <property type="evidence" value="ECO:0007669"/>
    <property type="project" value="InterPro"/>
</dbReference>
<dbReference type="Gene3D" id="2.130.10.120">
    <property type="entry name" value="Prolyl oligopeptidase, N-terminal domain"/>
    <property type="match status" value="1"/>
</dbReference>
<evidence type="ECO:0000256" key="1">
    <source>
        <dbReference type="SAM" id="SignalP"/>
    </source>
</evidence>
<dbReference type="InterPro" id="IPR051167">
    <property type="entry name" value="Prolyl_oligopep/macrocyclase"/>
</dbReference>
<dbReference type="EMBL" id="NQVE01000034">
    <property type="protein sequence ID" value="RAL52400.1"/>
    <property type="molecule type" value="Genomic_DNA"/>
</dbReference>
<keyword evidence="1" id="KW-0732">Signal</keyword>
<keyword evidence="4" id="KW-1185">Reference proteome</keyword>
<reference evidence="3 4" key="1">
    <citation type="submission" date="2018-06" db="EMBL/GenBank/DDBJ databases">
        <title>The Genome of Cuscuta australis (Dodder) Provides Insight into the Evolution of Plant Parasitism.</title>
        <authorList>
            <person name="Liu H."/>
        </authorList>
    </citation>
    <scope>NUCLEOTIDE SEQUENCE [LARGE SCALE GENOMIC DNA]</scope>
    <source>
        <strain evidence="4">cv. Yunnan</strain>
        <tissue evidence="3">Vines</tissue>
    </source>
</reference>
<dbReference type="AlphaFoldDB" id="A0A328E4G9"/>
<dbReference type="GO" id="GO:0070012">
    <property type="term" value="F:oligopeptidase activity"/>
    <property type="evidence" value="ECO:0007669"/>
    <property type="project" value="TreeGrafter"/>
</dbReference>
<organism evidence="3 4">
    <name type="scientific">Cuscuta australis</name>
    <dbReference type="NCBI Taxonomy" id="267555"/>
    <lineage>
        <taxon>Eukaryota</taxon>
        <taxon>Viridiplantae</taxon>
        <taxon>Streptophyta</taxon>
        <taxon>Embryophyta</taxon>
        <taxon>Tracheophyta</taxon>
        <taxon>Spermatophyta</taxon>
        <taxon>Magnoliopsida</taxon>
        <taxon>eudicotyledons</taxon>
        <taxon>Gunneridae</taxon>
        <taxon>Pentapetalae</taxon>
        <taxon>asterids</taxon>
        <taxon>lamiids</taxon>
        <taxon>Solanales</taxon>
        <taxon>Convolvulaceae</taxon>
        <taxon>Cuscuteae</taxon>
        <taxon>Cuscuta</taxon>
        <taxon>Cuscuta subgen. Grammica</taxon>
        <taxon>Cuscuta sect. Cleistogrammica</taxon>
    </lineage>
</organism>
<feature type="chain" id="PRO_5016418925" description="Peptidase S9A N-terminal domain-containing protein" evidence="1">
    <location>
        <begin position="28"/>
        <end position="200"/>
    </location>
</feature>
<evidence type="ECO:0000313" key="3">
    <source>
        <dbReference type="EMBL" id="RAL52400.1"/>
    </source>
</evidence>
<sequence length="200" mass="22868">MPFFVGRILILLPLWFRLWIQFHKVLTIVPMLSKDVNNLDAGTETNANLHHELYYHFLGTDQCEDILCWKDLDNPKHSRSALVTEDGKDHKLIRSYGEENRLGCEVLDRSMEHRMGRVLWNSSVEPYMYEIYAIEVSSLHFYRQTHCSPLSVALPRAVLMVLEPSRSGGLVDPAVTNVVVINVAVTNEDVGPYGRSNDID</sequence>
<dbReference type="InterPro" id="IPR023302">
    <property type="entry name" value="Pept_S9A_N"/>
</dbReference>
<protein>
    <recommendedName>
        <fullName evidence="2">Peptidase S9A N-terminal domain-containing protein</fullName>
    </recommendedName>
</protein>